<dbReference type="SUPFAM" id="SSF56112">
    <property type="entry name" value="Protein kinase-like (PK-like)"/>
    <property type="match status" value="1"/>
</dbReference>
<organism evidence="2 3">
    <name type="scientific">Streptomyces alkaliphilus</name>
    <dbReference type="NCBI Taxonomy" id="1472722"/>
    <lineage>
        <taxon>Bacteria</taxon>
        <taxon>Bacillati</taxon>
        <taxon>Actinomycetota</taxon>
        <taxon>Actinomycetes</taxon>
        <taxon>Kitasatosporales</taxon>
        <taxon>Streptomycetaceae</taxon>
        <taxon>Streptomyces</taxon>
    </lineage>
</organism>
<keyword evidence="2" id="KW-0808">Transferase</keyword>
<dbReference type="RefSeq" id="WP_182605239.1">
    <property type="nucleotide sequence ID" value="NZ_VKHT01000096.1"/>
</dbReference>
<sequence length="292" mass="31751">MTTTASPESAARRACLAAGLPHRSLTRLHEHATTVFLLPEAATVVRVGSADQGQALERAIALTRWLCARGFPATEPADVPQPFSTGTHTVTFWKHYPQPDGPAPDAGHLGAMLRALHALPLPPVPLPEFRPLASLEQRVAAGTSLSAHHRAWLTDRIEELLVSYEQLDSPLGPGLLHGDAYPGNTLWDGSSARLGDWDEAAFGPRELDLANTYQGVRFGRTEQELERFGAGYGRDIRDWPGLPVLCRIRDLHTLGSYIRRADAGDEAASAELVRRLESLRSCSDTGVWAPAH</sequence>
<comment type="caution">
    <text evidence="2">The sequence shown here is derived from an EMBL/GenBank/DDBJ whole genome shotgun (WGS) entry which is preliminary data.</text>
</comment>
<dbReference type="InterPro" id="IPR011009">
    <property type="entry name" value="Kinase-like_dom_sf"/>
</dbReference>
<feature type="domain" description="Aminoglycoside phosphotransferase" evidence="1">
    <location>
        <begin position="34"/>
        <end position="241"/>
    </location>
</feature>
<dbReference type="Pfam" id="PF01636">
    <property type="entry name" value="APH"/>
    <property type="match status" value="1"/>
</dbReference>
<dbReference type="EMBL" id="VKHT01000096">
    <property type="protein sequence ID" value="MBB0243593.1"/>
    <property type="molecule type" value="Genomic_DNA"/>
</dbReference>
<dbReference type="AlphaFoldDB" id="A0A7W3TB68"/>
<evidence type="ECO:0000259" key="1">
    <source>
        <dbReference type="Pfam" id="PF01636"/>
    </source>
</evidence>
<proteinExistence type="predicted"/>
<reference evidence="3" key="1">
    <citation type="submission" date="2019-10" db="EMBL/GenBank/DDBJ databases">
        <title>Streptomyces sp. nov., a novel actinobacterium isolated from alkaline environment.</title>
        <authorList>
            <person name="Golinska P."/>
        </authorList>
    </citation>
    <scope>NUCLEOTIDE SEQUENCE [LARGE SCALE GENOMIC DNA]</scope>
    <source>
        <strain evidence="3">DSM 42118</strain>
    </source>
</reference>
<dbReference type="Proteomes" id="UP000538929">
    <property type="component" value="Unassembled WGS sequence"/>
</dbReference>
<dbReference type="InterPro" id="IPR002575">
    <property type="entry name" value="Aminoglycoside_PTrfase"/>
</dbReference>
<accession>A0A7W3TB68</accession>
<name>A0A7W3TB68_9ACTN</name>
<dbReference type="GO" id="GO:0016740">
    <property type="term" value="F:transferase activity"/>
    <property type="evidence" value="ECO:0007669"/>
    <property type="project" value="UniProtKB-KW"/>
</dbReference>
<evidence type="ECO:0000313" key="3">
    <source>
        <dbReference type="Proteomes" id="UP000538929"/>
    </source>
</evidence>
<gene>
    <name evidence="2" type="ORF">FNQ90_05580</name>
</gene>
<keyword evidence="3" id="KW-1185">Reference proteome</keyword>
<dbReference type="Gene3D" id="3.90.1200.10">
    <property type="match status" value="1"/>
</dbReference>
<protein>
    <submittedName>
        <fullName evidence="2">Phosphotransferase</fullName>
    </submittedName>
</protein>
<evidence type="ECO:0000313" key="2">
    <source>
        <dbReference type="EMBL" id="MBB0243593.1"/>
    </source>
</evidence>